<accession>A0A1R0H8Q2</accession>
<dbReference type="Proteomes" id="UP000187455">
    <property type="component" value="Unassembled WGS sequence"/>
</dbReference>
<evidence type="ECO:0000313" key="2">
    <source>
        <dbReference type="Proteomes" id="UP000187455"/>
    </source>
</evidence>
<reference evidence="1 2" key="1">
    <citation type="journal article" date="2016" name="Mol. Biol. Evol.">
        <title>Genome-Wide Survey of Gut Fungi (Harpellales) Reveals the First Horizontally Transferred Ubiquitin Gene from a Mosquito Host.</title>
        <authorList>
            <person name="Wang Y."/>
            <person name="White M.M."/>
            <person name="Kvist S."/>
            <person name="Moncalvo J.M."/>
        </authorList>
    </citation>
    <scope>NUCLEOTIDE SEQUENCE [LARGE SCALE GENOMIC DNA]</scope>
    <source>
        <strain evidence="1 2">ALG-7-W6</strain>
    </source>
</reference>
<comment type="caution">
    <text evidence="1">The sequence shown here is derived from an EMBL/GenBank/DDBJ whole genome shotgun (WGS) entry which is preliminary data.</text>
</comment>
<gene>
    <name evidence="1" type="ORF">AYI68_g268</name>
</gene>
<proteinExistence type="predicted"/>
<dbReference type="EMBL" id="LSSL01000079">
    <property type="protein sequence ID" value="OLY85539.1"/>
    <property type="molecule type" value="Genomic_DNA"/>
</dbReference>
<organism evidence="1 2">
    <name type="scientific">Smittium mucronatum</name>
    <dbReference type="NCBI Taxonomy" id="133383"/>
    <lineage>
        <taxon>Eukaryota</taxon>
        <taxon>Fungi</taxon>
        <taxon>Fungi incertae sedis</taxon>
        <taxon>Zoopagomycota</taxon>
        <taxon>Kickxellomycotina</taxon>
        <taxon>Harpellomycetes</taxon>
        <taxon>Harpellales</taxon>
        <taxon>Legeriomycetaceae</taxon>
        <taxon>Smittium</taxon>
    </lineage>
</organism>
<evidence type="ECO:0000313" key="1">
    <source>
        <dbReference type="EMBL" id="OLY85539.1"/>
    </source>
</evidence>
<name>A0A1R0H8Q2_9FUNG</name>
<dbReference type="AlphaFoldDB" id="A0A1R0H8Q2"/>
<protein>
    <submittedName>
        <fullName evidence="1">Uncharacterized protein</fullName>
    </submittedName>
</protein>
<keyword evidence="2" id="KW-1185">Reference proteome</keyword>
<sequence length="92" mass="10164">MVMRKYDLIKSGAYTYVFSPEVDAWREVAEDGDSDVLTSISIEAFELIKDLEPSVELAGEPVMEDLVSYLLGLSLSSGPKPPCCQYIPTDEV</sequence>